<dbReference type="FunFam" id="1.10.287.70:FF:000062">
    <property type="entry name" value="Two pore calcium channel protein 1"/>
    <property type="match status" value="1"/>
</dbReference>
<feature type="transmembrane region" description="Helical" evidence="5">
    <location>
        <begin position="318"/>
        <end position="346"/>
    </location>
</feature>
<feature type="transmembrane region" description="Helical" evidence="5">
    <location>
        <begin position="707"/>
        <end position="731"/>
    </location>
</feature>
<dbReference type="InterPro" id="IPR028801">
    <property type="entry name" value="TPC1_animal"/>
</dbReference>
<feature type="transmembrane region" description="Helical" evidence="5">
    <location>
        <begin position="130"/>
        <end position="148"/>
    </location>
</feature>
<sequence length="870" mass="102225">MEPKNPEIITITDPTPTEHDYGLTNQTVSSVNVEFNESSGSSSTVEEPICQSYSDSYESESNNNFTNWFSQNFLKSNESDNVDAVQRKQWPLNYREAAIYLEEGYNNDKFDYHPQAYSKLPVYLVVHSHLYYLTDLFACLLILSLAIFEKPAVDGYHLSESTHASMELFGLAVISLLFWIKFHWMGTHYFVRHKRTMIKSIVLILMVTEAIVVLLRQDSHFRVTRSLRPVFLIDNYYFGGVRRVIRQTIQSLRTFMEMLLLLLFFLVFFSISGFYLFSSVPEYEQFTTIWNSFISLYVLLTTSNFPDVMMPAYKHNQLYVLFFVFFLCVNLYFLLNIMVAVVYNSYSQIEKEKFRKLYLHRRRACKHAFRLLVTKQHDNHIQFIHFAGLLQHLKPNSTHLERYLMFKSLILNDRLSGTSPTHNPNNELDYQQPKLTLNKFYNIYEILNIKWENQTIIDPWFQKWIKCVFLKNIFERFHLFVTNKKYDYVTYGIILLATAYQLLDAIIGYERWQERVGLPTSASTICLIFIILYSIEISMKLFILGPKLFFQTRWNCFDCFITVFAFTTYLLSQYQITESLSTSFFSFRALRLIDLLRNNVDRYQDILGPFSFIIAKRFASVTLVVLIVYYFFAIIAMECFGSYQLSDCCKNTSIEAYYSTSSSTQLFYYLNNFNDLFSSFITLFELMVVNNWPIIMKSYVIVTGTQLTSIFFMIFYMISLLVITIVIAFVIDTIQFQIQFKSRFGQETSTAKILVDVDLYLDEIENYQLLKVISVQSSLIHYLFSSSFLLCSYCSSHNRLEDIYNSIMISSRPLSSSSNSNMNINANCDDLEHVYPSPPGVLTFRGTRFRDKFSYNLRMYSDEIESWNDD</sequence>
<feature type="transmembrane region" description="Helical" evidence="5">
    <location>
        <begin position="521"/>
        <end position="543"/>
    </location>
</feature>
<dbReference type="GO" id="GO:0005765">
    <property type="term" value="C:lysosomal membrane"/>
    <property type="evidence" value="ECO:0007669"/>
    <property type="project" value="InterPro"/>
</dbReference>
<feature type="transmembrane region" description="Helical" evidence="5">
    <location>
        <begin position="488"/>
        <end position="509"/>
    </location>
</feature>
<dbReference type="GO" id="GO:0005216">
    <property type="term" value="F:monoatomic ion channel activity"/>
    <property type="evidence" value="ECO:0007669"/>
    <property type="project" value="InterPro"/>
</dbReference>
<dbReference type="Pfam" id="PF00520">
    <property type="entry name" value="Ion_trans"/>
    <property type="match status" value="2"/>
</dbReference>
<evidence type="ECO:0000313" key="7">
    <source>
        <dbReference type="EMBL" id="KAJ6218374.1"/>
    </source>
</evidence>
<feature type="transmembrane region" description="Helical" evidence="5">
    <location>
        <begin position="676"/>
        <end position="695"/>
    </location>
</feature>
<name>A0A9Q0M3V2_BLOTA</name>
<feature type="transmembrane region" description="Helical" evidence="5">
    <location>
        <begin position="196"/>
        <end position="215"/>
    </location>
</feature>
<dbReference type="Proteomes" id="UP001142055">
    <property type="component" value="Chromosome 3"/>
</dbReference>
<dbReference type="InterPro" id="IPR005821">
    <property type="entry name" value="Ion_trans_dom"/>
</dbReference>
<feature type="domain" description="Ion transport" evidence="6">
    <location>
        <begin position="520"/>
        <end position="735"/>
    </location>
</feature>
<feature type="transmembrane region" description="Helical" evidence="5">
    <location>
        <begin position="168"/>
        <end position="184"/>
    </location>
</feature>
<evidence type="ECO:0000259" key="6">
    <source>
        <dbReference type="Pfam" id="PF00520"/>
    </source>
</evidence>
<evidence type="ECO:0000256" key="4">
    <source>
        <dbReference type="ARBA" id="ARBA00023136"/>
    </source>
</evidence>
<feature type="transmembrane region" description="Helical" evidence="5">
    <location>
        <begin position="258"/>
        <end position="277"/>
    </location>
</feature>
<dbReference type="GO" id="GO:0010008">
    <property type="term" value="C:endosome membrane"/>
    <property type="evidence" value="ECO:0007669"/>
    <property type="project" value="TreeGrafter"/>
</dbReference>
<dbReference type="EMBL" id="JAPWDV010000003">
    <property type="protein sequence ID" value="KAJ6218374.1"/>
    <property type="molecule type" value="Genomic_DNA"/>
</dbReference>
<keyword evidence="8" id="KW-1185">Reference proteome</keyword>
<evidence type="ECO:0000256" key="5">
    <source>
        <dbReference type="SAM" id="Phobius"/>
    </source>
</evidence>
<dbReference type="SUPFAM" id="SSF81324">
    <property type="entry name" value="Voltage-gated potassium channels"/>
    <property type="match status" value="2"/>
</dbReference>
<accession>A0A9Q0M3V2</accession>
<proteinExistence type="predicted"/>
<keyword evidence="3 5" id="KW-1133">Transmembrane helix</keyword>
<feature type="domain" description="Ion transport" evidence="6">
    <location>
        <begin position="158"/>
        <end position="353"/>
    </location>
</feature>
<evidence type="ECO:0000256" key="1">
    <source>
        <dbReference type="ARBA" id="ARBA00004141"/>
    </source>
</evidence>
<dbReference type="AlphaFoldDB" id="A0A9Q0M3V2"/>
<dbReference type="PANTHER" id="PTHR46474:SF1">
    <property type="entry name" value="TWO PORE CHANNEL PROTEIN 1"/>
    <property type="match status" value="1"/>
</dbReference>
<organism evidence="7 8">
    <name type="scientific">Blomia tropicalis</name>
    <name type="common">Mite</name>
    <dbReference type="NCBI Taxonomy" id="40697"/>
    <lineage>
        <taxon>Eukaryota</taxon>
        <taxon>Metazoa</taxon>
        <taxon>Ecdysozoa</taxon>
        <taxon>Arthropoda</taxon>
        <taxon>Chelicerata</taxon>
        <taxon>Arachnida</taxon>
        <taxon>Acari</taxon>
        <taxon>Acariformes</taxon>
        <taxon>Sarcoptiformes</taxon>
        <taxon>Astigmata</taxon>
        <taxon>Glycyphagoidea</taxon>
        <taxon>Echimyopodidae</taxon>
        <taxon>Blomia</taxon>
    </lineage>
</organism>
<protein>
    <recommendedName>
        <fullName evidence="6">Ion transport domain-containing protein</fullName>
    </recommendedName>
</protein>
<comment type="caution">
    <text evidence="7">The sequence shown here is derived from an EMBL/GenBank/DDBJ whole genome shotgun (WGS) entry which is preliminary data.</text>
</comment>
<dbReference type="PANTHER" id="PTHR46474">
    <property type="entry name" value="TWO PORE CALCIUM CHANNEL PROTEIN 1"/>
    <property type="match status" value="1"/>
</dbReference>
<reference evidence="7" key="1">
    <citation type="submission" date="2022-12" db="EMBL/GenBank/DDBJ databases">
        <title>Genome assemblies of Blomia tropicalis.</title>
        <authorList>
            <person name="Cui Y."/>
        </authorList>
    </citation>
    <scope>NUCLEOTIDE SEQUENCE</scope>
    <source>
        <tissue evidence="7">Adult mites</tissue>
    </source>
</reference>
<feature type="transmembrane region" description="Helical" evidence="5">
    <location>
        <begin position="289"/>
        <end position="306"/>
    </location>
</feature>
<comment type="subcellular location">
    <subcellularLocation>
        <location evidence="1">Membrane</location>
        <topology evidence="1">Multi-pass membrane protein</topology>
    </subcellularLocation>
</comment>
<feature type="transmembrane region" description="Helical" evidence="5">
    <location>
        <begin position="618"/>
        <end position="637"/>
    </location>
</feature>
<evidence type="ECO:0000256" key="2">
    <source>
        <dbReference type="ARBA" id="ARBA00022692"/>
    </source>
</evidence>
<gene>
    <name evidence="7" type="ORF">RDWZM_009531</name>
</gene>
<dbReference type="OMA" id="MCSTAIV"/>
<evidence type="ECO:0000313" key="8">
    <source>
        <dbReference type="Proteomes" id="UP001142055"/>
    </source>
</evidence>
<dbReference type="InterPro" id="IPR027359">
    <property type="entry name" value="Volt_channel_dom_sf"/>
</dbReference>
<evidence type="ECO:0000256" key="3">
    <source>
        <dbReference type="ARBA" id="ARBA00022989"/>
    </source>
</evidence>
<dbReference type="Gene3D" id="1.10.287.70">
    <property type="match status" value="2"/>
</dbReference>
<dbReference type="Gene3D" id="1.20.120.350">
    <property type="entry name" value="Voltage-gated potassium channels. Chain C"/>
    <property type="match status" value="1"/>
</dbReference>
<keyword evidence="2 5" id="KW-0812">Transmembrane</keyword>
<keyword evidence="4 5" id="KW-0472">Membrane</keyword>
<dbReference type="GO" id="GO:0022832">
    <property type="term" value="F:voltage-gated channel activity"/>
    <property type="evidence" value="ECO:0007669"/>
    <property type="project" value="InterPro"/>
</dbReference>